<dbReference type="InterPro" id="IPR009100">
    <property type="entry name" value="AcylCoA_DH/oxidase_NM_dom_sf"/>
</dbReference>
<dbReference type="InterPro" id="IPR055140">
    <property type="entry name" value="Thiolase_C_2"/>
</dbReference>
<dbReference type="CDD" id="cd00829">
    <property type="entry name" value="SCP-x_thiolase"/>
    <property type="match status" value="1"/>
</dbReference>
<dbReference type="GO" id="GO:0016627">
    <property type="term" value="F:oxidoreductase activity, acting on the CH-CH group of donors"/>
    <property type="evidence" value="ECO:0007669"/>
    <property type="project" value="InterPro"/>
</dbReference>
<keyword evidence="11" id="KW-1185">Reference proteome</keyword>
<dbReference type="InterPro" id="IPR036250">
    <property type="entry name" value="AcylCo_DH-like_C"/>
</dbReference>
<evidence type="ECO:0000259" key="5">
    <source>
        <dbReference type="Pfam" id="PF00441"/>
    </source>
</evidence>
<evidence type="ECO:0000313" key="8">
    <source>
        <dbReference type="EMBL" id="BBY40193.1"/>
    </source>
</evidence>
<dbReference type="InterPro" id="IPR013786">
    <property type="entry name" value="AcylCoA_DH/ox_N"/>
</dbReference>
<dbReference type="EMBL" id="AP022590">
    <property type="protein sequence ID" value="BBY40193.1"/>
    <property type="molecule type" value="Genomic_DNA"/>
</dbReference>
<evidence type="ECO:0000313" key="9">
    <source>
        <dbReference type="EMBL" id="ORB06997.1"/>
    </source>
</evidence>
<dbReference type="PANTHER" id="PTHR42870:SF1">
    <property type="entry name" value="NON-SPECIFIC LIPID-TRANSFER PROTEIN-LIKE 2"/>
    <property type="match status" value="1"/>
</dbReference>
<feature type="domain" description="Acyl-CoA dehydrogenase/oxidase N-terminal" evidence="6">
    <location>
        <begin position="46"/>
        <end position="122"/>
    </location>
</feature>
<dbReference type="InterPro" id="IPR037069">
    <property type="entry name" value="AcylCoA_DH/ox_N_sf"/>
</dbReference>
<name>A0A1X0FZ10_MYCNT</name>
<sequence>MPLAITQDHRALADVAGAMVAGRAGTAGARRILLDRDKGSRWWSTDGLWKEMVSTGWLGLHIDERFDGQGYGLPELTIVLEQLGRAAVGGPFLPTVTVSAVIAEAGTDEQRERWLPRLVSGDMVAGIGTNGDAAVRDSMVSATKVPALAEAAADLFLLPVGDDLVLVEADDGLSTRTVDSVDQLLAPVVVVSLASVQVAEVFPDAAGVAARILRLLAAAEAVGGLGACTEMATAYAAGREQFGSPIGSFQAVKHHCANMLLDTELAVAAIWDAARAVGSEAELAAAMAAGHALTAYQRVALQNVQVHGGIGYTWEHDAHLYIRRATVLQAFAGDQDALRDRVIALQRDGVRRHQHEFGSTSEDLGHIAITQRNHAGSNEHALRREPLTMDDYLASRWINEPFRVLDCTSEVDGAVAVLIVGEDIARDTKQPPMWLVGSSNSQGGAGWSEWDDPTEMYSRTAGPKIWEKTGLSPADMDLACMYDCFTYTVMATMEGFGFCEKGEVGKFFSTGRATYGGDVVVNPHGGLLSEGYIHGLNHHYEAALQLRHAAGVRQVENAQLALVTAGGGPFGGANVYSKEHP</sequence>
<dbReference type="InterPro" id="IPR009075">
    <property type="entry name" value="AcylCo_DH/oxidase_C"/>
</dbReference>
<reference evidence="9 10" key="1">
    <citation type="submission" date="2017-02" db="EMBL/GenBank/DDBJ databases">
        <title>The new phylogeny of genus Mycobacterium.</title>
        <authorList>
            <person name="Tortoli E."/>
            <person name="Trovato A."/>
            <person name="Cirillo D.M."/>
        </authorList>
    </citation>
    <scope>NUCLEOTIDE SEQUENCE [LARGE SCALE GENOMIC DNA]</scope>
    <source>
        <strain evidence="9 10">DSM 45255</strain>
    </source>
</reference>
<dbReference type="EMBL" id="MVHW01000007">
    <property type="protein sequence ID" value="ORB06997.1"/>
    <property type="molecule type" value="Genomic_DNA"/>
</dbReference>
<dbReference type="SUPFAM" id="SSF56645">
    <property type="entry name" value="Acyl-CoA dehydrogenase NM domain-like"/>
    <property type="match status" value="1"/>
</dbReference>
<protein>
    <recommendedName>
        <fullName evidence="12">Acyl-CoA dehydrogenase</fullName>
    </recommendedName>
</protein>
<comment type="cofactor">
    <cofactor evidence="1">
        <name>FAD</name>
        <dbReference type="ChEBI" id="CHEBI:57692"/>
    </cofactor>
</comment>
<dbReference type="PANTHER" id="PTHR42870">
    <property type="entry name" value="ACETYL-COA C-ACETYLTRANSFERASE"/>
    <property type="match status" value="1"/>
</dbReference>
<dbReference type="RefSeq" id="WP_083094424.1">
    <property type="nucleotide sequence ID" value="NZ_AP022590.1"/>
</dbReference>
<feature type="domain" description="Acyl-CoA dehydrogenase/oxidase C-terminal" evidence="5">
    <location>
        <begin position="213"/>
        <end position="342"/>
    </location>
</feature>
<evidence type="ECO:0000256" key="4">
    <source>
        <dbReference type="ARBA" id="ARBA00022827"/>
    </source>
</evidence>
<dbReference type="Pfam" id="PF00441">
    <property type="entry name" value="Acyl-CoA_dh_1"/>
    <property type="match status" value="1"/>
</dbReference>
<evidence type="ECO:0000313" key="11">
    <source>
        <dbReference type="Proteomes" id="UP000465812"/>
    </source>
</evidence>
<dbReference type="Pfam" id="PF02771">
    <property type="entry name" value="Acyl-CoA_dh_N"/>
    <property type="match status" value="1"/>
</dbReference>
<dbReference type="Proteomes" id="UP000465812">
    <property type="component" value="Chromosome"/>
</dbReference>
<evidence type="ECO:0008006" key="12">
    <source>
        <dbReference type="Google" id="ProtNLM"/>
    </source>
</evidence>
<dbReference type="GO" id="GO:0016746">
    <property type="term" value="F:acyltransferase activity"/>
    <property type="evidence" value="ECO:0007669"/>
    <property type="project" value="InterPro"/>
</dbReference>
<dbReference type="Gene3D" id="3.40.47.10">
    <property type="match status" value="1"/>
</dbReference>
<dbReference type="AlphaFoldDB" id="A0A1X0FZ10"/>
<dbReference type="InterPro" id="IPR016039">
    <property type="entry name" value="Thiolase-like"/>
</dbReference>
<dbReference type="Gene3D" id="1.10.540.10">
    <property type="entry name" value="Acyl-CoA dehydrogenase/oxidase, N-terminal domain"/>
    <property type="match status" value="1"/>
</dbReference>
<evidence type="ECO:0000313" key="10">
    <source>
        <dbReference type="Proteomes" id="UP000192760"/>
    </source>
</evidence>
<dbReference type="SUPFAM" id="SSF53901">
    <property type="entry name" value="Thiolase-like"/>
    <property type="match status" value="1"/>
</dbReference>
<organism evidence="9 10">
    <name type="scientific">Mycobacterium mantenii</name>
    <dbReference type="NCBI Taxonomy" id="560555"/>
    <lineage>
        <taxon>Bacteria</taxon>
        <taxon>Bacillati</taxon>
        <taxon>Actinomycetota</taxon>
        <taxon>Actinomycetes</taxon>
        <taxon>Mycobacteriales</taxon>
        <taxon>Mycobacteriaceae</taxon>
        <taxon>Mycobacterium</taxon>
        <taxon>Mycobacterium avium complex (MAC)</taxon>
    </lineage>
</organism>
<evidence type="ECO:0000256" key="3">
    <source>
        <dbReference type="ARBA" id="ARBA00022630"/>
    </source>
</evidence>
<accession>A0A1X0FZ10</accession>
<evidence type="ECO:0000259" key="7">
    <source>
        <dbReference type="Pfam" id="PF22691"/>
    </source>
</evidence>
<dbReference type="Proteomes" id="UP000192760">
    <property type="component" value="Unassembled WGS sequence"/>
</dbReference>
<comment type="similarity">
    <text evidence="2">Belongs to the acyl-CoA dehydrogenase family.</text>
</comment>
<reference evidence="8 11" key="2">
    <citation type="journal article" date="2019" name="Emerg. Microbes Infect.">
        <title>Comprehensive subspecies identification of 175 nontuberculous mycobacteria species based on 7547 genomic profiles.</title>
        <authorList>
            <person name="Matsumoto Y."/>
            <person name="Kinjo T."/>
            <person name="Motooka D."/>
            <person name="Nabeya D."/>
            <person name="Jung N."/>
            <person name="Uechi K."/>
            <person name="Horii T."/>
            <person name="Iida T."/>
            <person name="Fujita J."/>
            <person name="Nakamura S."/>
        </authorList>
    </citation>
    <scope>NUCLEOTIDE SEQUENCE [LARGE SCALE GENOMIC DNA]</scope>
    <source>
        <strain evidence="8 11">JCM 18113</strain>
    </source>
</reference>
<evidence type="ECO:0000259" key="6">
    <source>
        <dbReference type="Pfam" id="PF02771"/>
    </source>
</evidence>
<dbReference type="GO" id="GO:0050660">
    <property type="term" value="F:flavin adenine dinucleotide binding"/>
    <property type="evidence" value="ECO:0007669"/>
    <property type="project" value="InterPro"/>
</dbReference>
<keyword evidence="3" id="KW-0285">Flavoprotein</keyword>
<proteinExistence type="inferred from homology"/>
<evidence type="ECO:0000256" key="2">
    <source>
        <dbReference type="ARBA" id="ARBA00009347"/>
    </source>
</evidence>
<reference evidence="8" key="3">
    <citation type="submission" date="2020-02" db="EMBL/GenBank/DDBJ databases">
        <authorList>
            <person name="Matsumoto Y."/>
            <person name="Kinjo T."/>
            <person name="Motooka D."/>
            <person name="Nabeya D."/>
            <person name="Jung N."/>
            <person name="Uechi K."/>
            <person name="Horii T."/>
            <person name="Iida T."/>
            <person name="Fujita J."/>
            <person name="Nakamura S."/>
        </authorList>
    </citation>
    <scope>NUCLEOTIDE SEQUENCE</scope>
    <source>
        <strain evidence="8">JCM 18113</strain>
    </source>
</reference>
<dbReference type="Pfam" id="PF22691">
    <property type="entry name" value="Thiolase_C_1"/>
    <property type="match status" value="1"/>
</dbReference>
<evidence type="ECO:0000256" key="1">
    <source>
        <dbReference type="ARBA" id="ARBA00001974"/>
    </source>
</evidence>
<keyword evidence="4" id="KW-0274">FAD</keyword>
<dbReference type="SUPFAM" id="SSF47203">
    <property type="entry name" value="Acyl-CoA dehydrogenase C-terminal domain-like"/>
    <property type="match status" value="1"/>
</dbReference>
<dbReference type="STRING" id="560555.BST30_08425"/>
<gene>
    <name evidence="9" type="ORF">BST30_08425</name>
    <name evidence="8" type="ORF">MMAN_43270</name>
</gene>
<feature type="domain" description="Thiolase C-terminal" evidence="7">
    <location>
        <begin position="448"/>
        <end position="571"/>
    </location>
</feature>